<gene>
    <name evidence="2" type="primary">Aste57867_4503</name>
    <name evidence="1" type="ORF">As57867_004490</name>
    <name evidence="2" type="ORF">ASTE57867_4503</name>
</gene>
<reference evidence="1" key="2">
    <citation type="submission" date="2019-06" db="EMBL/GenBank/DDBJ databases">
        <title>Genomics analysis of Aphanomyces spp. identifies a new class of oomycete effector associated with host adaptation.</title>
        <authorList>
            <person name="Gaulin E."/>
        </authorList>
    </citation>
    <scope>NUCLEOTIDE SEQUENCE</scope>
    <source>
        <strain evidence="1">CBS 578.67</strain>
    </source>
</reference>
<evidence type="ECO:0000313" key="1">
    <source>
        <dbReference type="EMBL" id="KAF0713139.1"/>
    </source>
</evidence>
<dbReference type="EMBL" id="VJMH01001114">
    <property type="protein sequence ID" value="KAF0713139.1"/>
    <property type="molecule type" value="Genomic_DNA"/>
</dbReference>
<protein>
    <submittedName>
        <fullName evidence="2">Aste57867_4503 protein</fullName>
    </submittedName>
</protein>
<evidence type="ECO:0000313" key="3">
    <source>
        <dbReference type="Proteomes" id="UP000332933"/>
    </source>
</evidence>
<sequence length="623" mass="69497">MATARTRVDAIAFTMLGCTCDVPLFRQKYLRSHRTDGTKVVRCFPHCCPNHTELSFCAASLAVAITATPPALLKHCLVFLHFEASYDPTHASGDSIDAHVVLADQRSKENPRGAWIPTQPTAAKGNAIAFEYAAPDGGAWHYGWLGGSSIHQRLSWHRLKAYLFLRRENDFVVLASVASPPFFVMSYRRSCKSCQANVATSRVMCDCVGMFRLGDNLLHDVLTNGTTQVDILHSNERRESASLIPQSNVQTNYLSEIETRFQMLHALLARTPLDVTCGNIIQASVESMTSGSKSLVGGKSTGNTQQGGGGTHIAAICVDIVWALVRYQPTVAWRDHASHLLDQKQLCVAYEDWLTRLMKVVLQVLHARGIEPDNFFRSVAALLPTAPEPTATKHQALYSPLFLFFVAQLREIYMALEYAAPAPMMPPAHPCDGHWRLHAESSHLYVFSKAPNLLTMMRSLTMGERLQIITSTKSFFVRSGIAMFPTVWTELVLDKSPRVFRVFPNGETSMSGWGNFLHGDYVAWKDNNAICIRLASWPTNDGDDETGDRHSHESQERNIFYVLNIRVEQSNDRLALVCDAAIGTPTAATMLENWTLHERNTHLENARAPVPWLQLQSIYNRVS</sequence>
<name>A0A485KFI8_9STRA</name>
<keyword evidence="3" id="KW-1185">Reference proteome</keyword>
<accession>A0A485KFI8</accession>
<reference evidence="2 3" key="1">
    <citation type="submission" date="2019-03" db="EMBL/GenBank/DDBJ databases">
        <authorList>
            <person name="Gaulin E."/>
            <person name="Dumas B."/>
        </authorList>
    </citation>
    <scope>NUCLEOTIDE SEQUENCE [LARGE SCALE GENOMIC DNA]</scope>
    <source>
        <strain evidence="2">CBS 568.67</strain>
    </source>
</reference>
<evidence type="ECO:0000313" key="2">
    <source>
        <dbReference type="EMBL" id="VFT81613.1"/>
    </source>
</evidence>
<proteinExistence type="predicted"/>
<dbReference type="AlphaFoldDB" id="A0A485KFI8"/>
<dbReference type="EMBL" id="CAADRA010001114">
    <property type="protein sequence ID" value="VFT81613.1"/>
    <property type="molecule type" value="Genomic_DNA"/>
</dbReference>
<dbReference type="OrthoDB" id="78153at2759"/>
<organism evidence="2 3">
    <name type="scientific">Aphanomyces stellatus</name>
    <dbReference type="NCBI Taxonomy" id="120398"/>
    <lineage>
        <taxon>Eukaryota</taxon>
        <taxon>Sar</taxon>
        <taxon>Stramenopiles</taxon>
        <taxon>Oomycota</taxon>
        <taxon>Saprolegniomycetes</taxon>
        <taxon>Saprolegniales</taxon>
        <taxon>Verrucalvaceae</taxon>
        <taxon>Aphanomyces</taxon>
    </lineage>
</organism>
<dbReference type="Proteomes" id="UP000332933">
    <property type="component" value="Unassembled WGS sequence"/>
</dbReference>